<reference evidence="20" key="3">
    <citation type="submission" date="2025-09" db="UniProtKB">
        <authorList>
            <consortium name="Ensembl"/>
        </authorList>
    </citation>
    <scope>IDENTIFICATION</scope>
    <source>
        <strain evidence="20">Hd-rR</strain>
    </source>
</reference>
<feature type="binding site" evidence="16">
    <location>
        <position position="301"/>
    </location>
    <ligand>
        <name>Mg(2+)</name>
        <dbReference type="ChEBI" id="CHEBI:18420"/>
        <label>2</label>
        <note>catalytic</note>
    </ligand>
</feature>
<feature type="transmembrane region" description="Helical" evidence="18">
    <location>
        <begin position="601"/>
        <end position="622"/>
    </location>
</feature>
<evidence type="ECO:0000256" key="7">
    <source>
        <dbReference type="ARBA" id="ARBA00022741"/>
    </source>
</evidence>
<evidence type="ECO:0000256" key="6">
    <source>
        <dbReference type="ARBA" id="ARBA00022737"/>
    </source>
</evidence>
<dbReference type="PROSITE" id="PS50125">
    <property type="entry name" value="GUANYLATE_CYCLASE_2"/>
    <property type="match status" value="2"/>
</dbReference>
<dbReference type="GO" id="GO:0005524">
    <property type="term" value="F:ATP binding"/>
    <property type="evidence" value="ECO:0007669"/>
    <property type="project" value="UniProtKB-UniRule"/>
</dbReference>
<evidence type="ECO:0000256" key="4">
    <source>
        <dbReference type="ARBA" id="ARBA00022692"/>
    </source>
</evidence>
<proteinExistence type="inferred from homology"/>
<keyword evidence="13" id="KW-0325">Glycoprotein</keyword>
<dbReference type="InterPro" id="IPR032628">
    <property type="entry name" value="AC_N"/>
</dbReference>
<dbReference type="Bgee" id="ENSORLG00000012874">
    <property type="expression patterns" value="Expressed in brain and 5 other cell types or tissues"/>
</dbReference>
<feature type="transmembrane region" description="Helical" evidence="18">
    <location>
        <begin position="207"/>
        <end position="227"/>
    </location>
</feature>
<dbReference type="InterPro" id="IPR009398">
    <property type="entry name" value="Adcy_conserved_dom"/>
</dbReference>
<dbReference type="Gene3D" id="3.30.70.1230">
    <property type="entry name" value="Nucleotide cyclase"/>
    <property type="match status" value="2"/>
</dbReference>
<feature type="binding site" evidence="16">
    <location>
        <position position="344"/>
    </location>
    <ligand>
        <name>Mg(2+)</name>
        <dbReference type="ChEBI" id="CHEBI:18420"/>
        <label>2</label>
        <note>catalytic</note>
    </ligand>
</feature>
<dbReference type="InterPro" id="IPR029787">
    <property type="entry name" value="Nucleotide_cyclase"/>
</dbReference>
<name>A0A3B3I820_ORYLA</name>
<keyword evidence="7 15" id="KW-0547">Nucleotide-binding</keyword>
<dbReference type="InterPro" id="IPR018297">
    <property type="entry name" value="A/G_cyclase_CS"/>
</dbReference>
<evidence type="ECO:0000256" key="9">
    <source>
        <dbReference type="ARBA" id="ARBA00022842"/>
    </source>
</evidence>
<keyword evidence="16" id="KW-0464">Manganese</keyword>
<feature type="transmembrane region" description="Helical" evidence="18">
    <location>
        <begin position="121"/>
        <end position="141"/>
    </location>
</feature>
<dbReference type="PIRSF" id="PIRSF039050">
    <property type="entry name" value="Ade_cyc"/>
    <property type="match status" value="1"/>
</dbReference>
<comment type="subcellular location">
    <subcellularLocation>
        <location evidence="3">Membrane</location>
        <topology evidence="3">Multi-pass membrane protein</topology>
    </subcellularLocation>
</comment>
<comment type="catalytic activity">
    <reaction evidence="1 15">
        <text>ATP = 3',5'-cyclic AMP + diphosphate</text>
        <dbReference type="Rhea" id="RHEA:15389"/>
        <dbReference type="ChEBI" id="CHEBI:30616"/>
        <dbReference type="ChEBI" id="CHEBI:33019"/>
        <dbReference type="ChEBI" id="CHEBI:58165"/>
        <dbReference type="EC" id="4.6.1.1"/>
    </reaction>
</comment>
<comment type="cofactor">
    <cofactor evidence="16">
        <name>Mg(2+)</name>
        <dbReference type="ChEBI" id="CHEBI:18420"/>
    </cofactor>
    <cofactor evidence="16">
        <name>Mn(2+)</name>
        <dbReference type="ChEBI" id="CHEBI:29035"/>
    </cofactor>
    <text evidence="16">Binds 2 magnesium ions per subunit. Is also active with manganese (in vitro).</text>
</comment>
<comment type="similarity">
    <text evidence="15 17">Belongs to the adenylyl cyclase class-4/guanylyl cyclase family.</text>
</comment>
<dbReference type="FunFam" id="3.30.70.1230:FF:000002">
    <property type="entry name" value="Adenylate cyclase"/>
    <property type="match status" value="1"/>
</dbReference>
<keyword evidence="10 18" id="KW-1133">Transmembrane helix</keyword>
<evidence type="ECO:0000256" key="17">
    <source>
        <dbReference type="RuleBase" id="RU000405"/>
    </source>
</evidence>
<keyword evidence="21" id="KW-1185">Reference proteome</keyword>
<keyword evidence="4 18" id="KW-0812">Transmembrane</keyword>
<dbReference type="CDD" id="cd07302">
    <property type="entry name" value="CHD"/>
    <property type="match status" value="2"/>
</dbReference>
<dbReference type="InterPro" id="IPR001054">
    <property type="entry name" value="A/G_cyclase"/>
</dbReference>
<dbReference type="FunFam" id="3.30.70.1230:FF:000001">
    <property type="entry name" value="Adenylate cyclase"/>
    <property type="match status" value="1"/>
</dbReference>
<dbReference type="PANTHER" id="PTHR45627:SF22">
    <property type="entry name" value="ADENYLATE CYCLASE"/>
    <property type="match status" value="1"/>
</dbReference>
<sequence>MNGRNMEEMPFARVQKRRRTGHCPAPAPLDAIACEDEFNSHELEALFQSYNLKLEQTSTLKALAVLIVAASSMTLMELLSSPRLTLSKGSNPVHCVVFLSLFIVTNVKYLQVTQLQQIAKLALLFSFTFSLLCCPFPLALGTSEPAHATAPEQGVWQLMLVTLVAYVLLPVRTLLAVLFGIMLAASHFVVFATSFTGRKQRMWRPLVANAVLFTSVNLSGVFVRILTERTQRKVFLQARNCIQERLRLEDENEKQERLLMSLLPRNVAMEMKEDFLKPPERIFHKIYIQRHDNVSILFADIVGFTSLASQCTAQELVKLLNELFGKFDELATENHCRRIKILGDCYYCVSGLTQPKADHAHCCVEMGLDMIDTIASVVEATEVDLNMRVGLHTGRVLCGVLGLRKWQYDVWSNDVTLANVMEAGGLPGKVHITKTTLECLNGDYEVEPGFGHERHSFLQKHHIETFFIVPSHRRKIFPGIILSDIKPAKRMKFKTVCYLLVQLMHCRKMFKAEIPFSNVMTCEDDDKRRALRTASEKLRSRTSFSATAVQHSPATRVNRYIGRLIEARQTESETSDLNYFTLFYHSREKERRYHQVYDDDFISAVVLSLILATLFGLIYLLVIPQGMVVLLLLVLCLCFHVACVLYLHLTSIQCQPGCLTIQIRTVLCVFLVLLTYSVTQACVVGSVPWEMAEKSTGRLAAARGAGPHNSTAADYMTYALLSCVAGTLTIVPYLRVSSLPKILLLLLLSVTYTVVMETSGYRQAVGGGFLHTRGYDPVLAVLLFSGALALHSRQLDLKLRLDYLWATQAEEDRNDMEKVKLDNKRILFNLLPAHVAQHFLMSNPRNMDLYYQSYSQVGVLFASIANFNDFYIELDGNNMGVECLRLLNEIIADFDELMDKECYRDIEKIKTIGSTYMAAVGLVPTTASKAKKSITSHLCTVSDFAIEMFNVLDAINYQSYNDFVLRVGINVGPVVAGVIGARRPQYDIWGNTVNVASRMDSTGVQGKIQFWNTLQSLCFITSGDPLCYTVRRPTSSIKGQP</sequence>
<evidence type="ECO:0000256" key="13">
    <source>
        <dbReference type="ARBA" id="ARBA00023180"/>
    </source>
</evidence>
<evidence type="ECO:0000256" key="18">
    <source>
        <dbReference type="SAM" id="Phobius"/>
    </source>
</evidence>
<keyword evidence="9 15" id="KW-0460">Magnesium</keyword>
<keyword evidence="11 15" id="KW-0115">cAMP biosynthesis</keyword>
<feature type="transmembrane region" description="Helical" evidence="18">
    <location>
        <begin position="742"/>
        <end position="762"/>
    </location>
</feature>
<dbReference type="GO" id="GO:0035556">
    <property type="term" value="P:intracellular signal transduction"/>
    <property type="evidence" value="ECO:0007669"/>
    <property type="project" value="InterPro"/>
</dbReference>
<organism evidence="20 21">
    <name type="scientific">Oryzias latipes</name>
    <name type="common">Japanese rice fish</name>
    <name type="synonym">Japanese killifish</name>
    <dbReference type="NCBI Taxonomy" id="8090"/>
    <lineage>
        <taxon>Eukaryota</taxon>
        <taxon>Metazoa</taxon>
        <taxon>Chordata</taxon>
        <taxon>Craniata</taxon>
        <taxon>Vertebrata</taxon>
        <taxon>Euteleostomi</taxon>
        <taxon>Actinopterygii</taxon>
        <taxon>Neopterygii</taxon>
        <taxon>Teleostei</taxon>
        <taxon>Neoteleostei</taxon>
        <taxon>Acanthomorphata</taxon>
        <taxon>Ovalentaria</taxon>
        <taxon>Atherinomorphae</taxon>
        <taxon>Beloniformes</taxon>
        <taxon>Adrianichthyidae</taxon>
        <taxon>Oryziinae</taxon>
        <taxon>Oryzias</taxon>
    </lineage>
</organism>
<dbReference type="PANTHER" id="PTHR45627">
    <property type="entry name" value="ADENYLATE CYCLASE TYPE 1"/>
    <property type="match status" value="1"/>
</dbReference>
<dbReference type="SMART" id="SM00044">
    <property type="entry name" value="CYCc"/>
    <property type="match status" value="2"/>
</dbReference>
<dbReference type="GO" id="GO:0046872">
    <property type="term" value="F:metal ion binding"/>
    <property type="evidence" value="ECO:0007669"/>
    <property type="project" value="UniProtKB-KW"/>
</dbReference>
<feature type="transmembrane region" description="Helical" evidence="18">
    <location>
        <begin position="628"/>
        <end position="649"/>
    </location>
</feature>
<dbReference type="SUPFAM" id="SSF55073">
    <property type="entry name" value="Nucleotide cyclase"/>
    <property type="match status" value="2"/>
</dbReference>
<evidence type="ECO:0000256" key="16">
    <source>
        <dbReference type="PIRSR" id="PIRSR039050-51"/>
    </source>
</evidence>
<reference evidence="20" key="2">
    <citation type="submission" date="2025-08" db="UniProtKB">
        <authorList>
            <consortium name="Ensembl"/>
        </authorList>
    </citation>
    <scope>IDENTIFICATION</scope>
    <source>
        <strain evidence="20">Hd-rR</strain>
    </source>
</reference>
<evidence type="ECO:0000256" key="15">
    <source>
        <dbReference type="PIRNR" id="PIRNR039050"/>
    </source>
</evidence>
<keyword evidence="8 15" id="KW-0067">ATP-binding</keyword>
<evidence type="ECO:0000259" key="19">
    <source>
        <dbReference type="PROSITE" id="PS50125"/>
    </source>
</evidence>
<dbReference type="Pfam" id="PF16214">
    <property type="entry name" value="AC_N"/>
    <property type="match status" value="1"/>
</dbReference>
<evidence type="ECO:0000313" key="20">
    <source>
        <dbReference type="Ensembl" id="ENSORLP00000040198.1"/>
    </source>
</evidence>
<dbReference type="Proteomes" id="UP000001038">
    <property type="component" value="Chromosome 4"/>
</dbReference>
<feature type="transmembrane region" description="Helical" evidence="18">
    <location>
        <begin position="174"/>
        <end position="195"/>
    </location>
</feature>
<feature type="binding site" evidence="16">
    <location>
        <position position="300"/>
    </location>
    <ligand>
        <name>Mg(2+)</name>
        <dbReference type="ChEBI" id="CHEBI:18420"/>
        <label>1</label>
        <note>catalytic</note>
    </ligand>
</feature>
<evidence type="ECO:0000256" key="1">
    <source>
        <dbReference type="ARBA" id="ARBA00001593"/>
    </source>
</evidence>
<dbReference type="Pfam" id="PF06327">
    <property type="entry name" value="Adcy_cons_dom"/>
    <property type="match status" value="1"/>
</dbReference>
<dbReference type="GO" id="GO:0006171">
    <property type="term" value="P:cAMP biosynthetic process"/>
    <property type="evidence" value="ECO:0007669"/>
    <property type="project" value="UniProtKB-KW"/>
</dbReference>
<reference evidence="20 21" key="1">
    <citation type="journal article" date="2007" name="Nature">
        <title>The medaka draft genome and insights into vertebrate genome evolution.</title>
        <authorList>
            <person name="Kasahara M."/>
            <person name="Naruse K."/>
            <person name="Sasaki S."/>
            <person name="Nakatani Y."/>
            <person name="Qu W."/>
            <person name="Ahsan B."/>
            <person name="Yamada T."/>
            <person name="Nagayasu Y."/>
            <person name="Doi K."/>
            <person name="Kasai Y."/>
            <person name="Jindo T."/>
            <person name="Kobayashi D."/>
            <person name="Shimada A."/>
            <person name="Toyoda A."/>
            <person name="Kuroki Y."/>
            <person name="Fujiyama A."/>
            <person name="Sasaki T."/>
            <person name="Shimizu A."/>
            <person name="Asakawa S."/>
            <person name="Shimizu N."/>
            <person name="Hashimoto S."/>
            <person name="Yang J."/>
            <person name="Lee Y."/>
            <person name="Matsushima K."/>
            <person name="Sugano S."/>
            <person name="Sakaizumi M."/>
            <person name="Narita T."/>
            <person name="Ohishi K."/>
            <person name="Haga S."/>
            <person name="Ohta F."/>
            <person name="Nomoto H."/>
            <person name="Nogata K."/>
            <person name="Morishita T."/>
            <person name="Endo T."/>
            <person name="Shin-I T."/>
            <person name="Takeda H."/>
            <person name="Morishita S."/>
            <person name="Kohara Y."/>
        </authorList>
    </citation>
    <scope>NUCLEOTIDE SEQUENCE [LARGE SCALE GENOMIC DNA]</scope>
    <source>
        <strain evidence="20 21">Hd-rR</strain>
    </source>
</reference>
<evidence type="ECO:0000256" key="3">
    <source>
        <dbReference type="ARBA" id="ARBA00004141"/>
    </source>
</evidence>
<evidence type="ECO:0000256" key="5">
    <source>
        <dbReference type="ARBA" id="ARBA00022723"/>
    </source>
</evidence>
<dbReference type="PROSITE" id="PS00452">
    <property type="entry name" value="GUANYLATE_CYCLASE_1"/>
    <property type="match status" value="2"/>
</dbReference>
<feature type="transmembrane region" description="Helical" evidence="18">
    <location>
        <begin position="153"/>
        <end position="169"/>
    </location>
</feature>
<evidence type="ECO:0000256" key="11">
    <source>
        <dbReference type="ARBA" id="ARBA00022998"/>
    </source>
</evidence>
<evidence type="ECO:0000256" key="2">
    <source>
        <dbReference type="ARBA" id="ARBA00001936"/>
    </source>
</evidence>
<evidence type="ECO:0000256" key="12">
    <source>
        <dbReference type="ARBA" id="ARBA00023136"/>
    </source>
</evidence>
<comment type="cofactor">
    <cofactor evidence="2">
        <name>Mn(2+)</name>
        <dbReference type="ChEBI" id="CHEBI:29035"/>
    </cofactor>
</comment>
<dbReference type="GeneTree" id="ENSGT00940000154872"/>
<dbReference type="GO" id="GO:0005886">
    <property type="term" value="C:plasma membrane"/>
    <property type="evidence" value="ECO:0007669"/>
    <property type="project" value="InterPro"/>
</dbReference>
<feature type="binding site" evidence="16">
    <location>
        <position position="344"/>
    </location>
    <ligand>
        <name>Mg(2+)</name>
        <dbReference type="ChEBI" id="CHEBI:18420"/>
        <label>1</label>
        <note>catalytic</note>
    </ligand>
</feature>
<comment type="function">
    <text evidence="15">Catalyzes the formation of the signaling molecule cAMP in response to G-protein signaling.</text>
</comment>
<keyword evidence="14 15" id="KW-0456">Lyase</keyword>
<dbReference type="Ensembl" id="ENSORLT00000041619.1">
    <property type="protein sequence ID" value="ENSORLP00000040198.1"/>
    <property type="gene ID" value="ENSORLG00000012874.2"/>
</dbReference>
<keyword evidence="6" id="KW-0677">Repeat</keyword>
<dbReference type="InterPro" id="IPR030672">
    <property type="entry name" value="Adcy"/>
</dbReference>
<dbReference type="Pfam" id="PF00211">
    <property type="entry name" value="Guanylate_cyc"/>
    <property type="match status" value="2"/>
</dbReference>
<dbReference type="GO" id="GO:0004016">
    <property type="term" value="F:adenylate cyclase activity"/>
    <property type="evidence" value="ECO:0007669"/>
    <property type="project" value="UniProtKB-EC"/>
</dbReference>
<keyword evidence="5 15" id="KW-0479">Metal-binding</keyword>
<dbReference type="AlphaFoldDB" id="A0A3B3I820"/>
<gene>
    <name evidence="20" type="primary">ADCY1</name>
    <name evidence="20" type="synonym">LOC101165720</name>
</gene>
<feature type="domain" description="Guanylate cyclase" evidence="19">
    <location>
        <begin position="858"/>
        <end position="1000"/>
    </location>
</feature>
<feature type="binding site" evidence="16">
    <location>
        <position position="300"/>
    </location>
    <ligand>
        <name>Mg(2+)</name>
        <dbReference type="ChEBI" id="CHEBI:18420"/>
        <label>2</label>
        <note>catalytic</note>
    </ligand>
</feature>
<evidence type="ECO:0000256" key="10">
    <source>
        <dbReference type="ARBA" id="ARBA00022989"/>
    </source>
</evidence>
<dbReference type="EC" id="4.6.1.1" evidence="15"/>
<evidence type="ECO:0000313" key="21">
    <source>
        <dbReference type="Proteomes" id="UP000001038"/>
    </source>
</evidence>
<protein>
    <recommendedName>
        <fullName evidence="15">Adenylate cyclase type 1</fullName>
        <ecNumber evidence="15">4.6.1.1</ecNumber>
    </recommendedName>
</protein>
<feature type="transmembrane region" description="Helical" evidence="18">
    <location>
        <begin position="715"/>
        <end position="735"/>
    </location>
</feature>
<evidence type="ECO:0000256" key="8">
    <source>
        <dbReference type="ARBA" id="ARBA00022840"/>
    </source>
</evidence>
<feature type="transmembrane region" description="Helical" evidence="18">
    <location>
        <begin position="661"/>
        <end position="679"/>
    </location>
</feature>
<evidence type="ECO:0000256" key="14">
    <source>
        <dbReference type="ARBA" id="ARBA00023239"/>
    </source>
</evidence>
<accession>A0A3B3I820</accession>
<feature type="domain" description="Guanylate cyclase" evidence="19">
    <location>
        <begin position="295"/>
        <end position="422"/>
    </location>
</feature>
<keyword evidence="12 15" id="KW-0472">Membrane</keyword>